<dbReference type="EMBL" id="KV921523">
    <property type="protein sequence ID" value="ORE13605.1"/>
    <property type="molecule type" value="Genomic_DNA"/>
</dbReference>
<evidence type="ECO:0000313" key="2">
    <source>
        <dbReference type="Proteomes" id="UP000242381"/>
    </source>
</evidence>
<accession>A0A1X0RNI6</accession>
<name>A0A1X0RNI6_RHIZD</name>
<dbReference type="AlphaFoldDB" id="A0A1X0RNI6"/>
<organism evidence="1 2">
    <name type="scientific">Rhizopus microsporus</name>
    <dbReference type="NCBI Taxonomy" id="58291"/>
    <lineage>
        <taxon>Eukaryota</taxon>
        <taxon>Fungi</taxon>
        <taxon>Fungi incertae sedis</taxon>
        <taxon>Mucoromycota</taxon>
        <taxon>Mucoromycotina</taxon>
        <taxon>Mucoromycetes</taxon>
        <taxon>Mucorales</taxon>
        <taxon>Mucorineae</taxon>
        <taxon>Rhizopodaceae</taxon>
        <taxon>Rhizopus</taxon>
    </lineage>
</organism>
<gene>
    <name evidence="1" type="ORF">BCV71DRAFT_268172</name>
</gene>
<sequence>MSDSADYFRDILIELDDLYLEILSLTTVKWLDSEQTPEEELVCVEMKGRRQYVKVCTGEIPKTITNEEGAALWEYFPDRWEILFSQVLKLDGTLFIFTEVDSKEHERMQTTSLEEYYYLCGYNHATRRRIEHQGCHLGEFKYISE</sequence>
<evidence type="ECO:0000313" key="1">
    <source>
        <dbReference type="EMBL" id="ORE13605.1"/>
    </source>
</evidence>
<dbReference type="Proteomes" id="UP000242381">
    <property type="component" value="Unassembled WGS sequence"/>
</dbReference>
<protein>
    <submittedName>
        <fullName evidence="1">Uncharacterized protein</fullName>
    </submittedName>
</protein>
<reference evidence="1 2" key="1">
    <citation type="journal article" date="2016" name="Proc. Natl. Acad. Sci. U.S.A.">
        <title>Lipid metabolic changes in an early divergent fungus govern the establishment of a mutualistic symbiosis with endobacteria.</title>
        <authorList>
            <person name="Lastovetsky O.A."/>
            <person name="Gaspar M.L."/>
            <person name="Mondo S.J."/>
            <person name="LaButti K.M."/>
            <person name="Sandor L."/>
            <person name="Grigoriev I.V."/>
            <person name="Henry S.A."/>
            <person name="Pawlowska T.E."/>
        </authorList>
    </citation>
    <scope>NUCLEOTIDE SEQUENCE [LARGE SCALE GENOMIC DNA]</scope>
    <source>
        <strain evidence="1 2">ATCC 11559</strain>
    </source>
</reference>
<proteinExistence type="predicted"/>